<proteinExistence type="predicted"/>
<dbReference type="EMBL" id="QFPX01000005">
    <property type="protein sequence ID" value="PZQ55882.1"/>
    <property type="molecule type" value="Genomic_DNA"/>
</dbReference>
<sequence>MSAVQRLRGQPLVALLAVLAGWMGGRISTWETPLPVRPAAVQAMALAPAGRHGAAGTDGVQAYPGPLSPAGAGFYAAYGPPYGALYGLGPVVREAYPVFVKVPVWAAGAPAHPRSSELGRRNFPPSSGLAPGFASAADWPLAVQDAPSLDFLPRAGENGGLPPGLPPLGQFAAQPYPPSSITPPPAPVTQPKRWSMDAWALVRQGSAGPLTNGALPASYGASQSGAILRYRLYPGDTRQVTAYLRTTATLGASRGETSAAAGLSARPFPAVPVIAAMEARLTRQGGMTWVQPAVMGVTQLPYFRLPGGLRGEAYAQAGYVGGRFATPFADGQLRMDRSLLTRGRTQVRLGGGLWGGAQKGAERLDAGPSATVTFPLWRGGFGRLAADWRFRVGGDAEPGSGPAVTLSAGF</sequence>
<protein>
    <submittedName>
        <fullName evidence="1">Uncharacterized protein</fullName>
    </submittedName>
</protein>
<dbReference type="AlphaFoldDB" id="A0A2W5NQT6"/>
<evidence type="ECO:0000313" key="2">
    <source>
        <dbReference type="Proteomes" id="UP000249082"/>
    </source>
</evidence>
<evidence type="ECO:0000313" key="1">
    <source>
        <dbReference type="EMBL" id="PZQ55882.1"/>
    </source>
</evidence>
<gene>
    <name evidence="1" type="ORF">DI555_07670</name>
</gene>
<organism evidence="1 2">
    <name type="scientific">Novosphingobium pentaromativorans</name>
    <dbReference type="NCBI Taxonomy" id="205844"/>
    <lineage>
        <taxon>Bacteria</taxon>
        <taxon>Pseudomonadati</taxon>
        <taxon>Pseudomonadota</taxon>
        <taxon>Alphaproteobacteria</taxon>
        <taxon>Sphingomonadales</taxon>
        <taxon>Sphingomonadaceae</taxon>
        <taxon>Novosphingobium</taxon>
    </lineage>
</organism>
<comment type="caution">
    <text evidence="1">The sequence shown here is derived from an EMBL/GenBank/DDBJ whole genome shotgun (WGS) entry which is preliminary data.</text>
</comment>
<dbReference type="Proteomes" id="UP000249082">
    <property type="component" value="Unassembled WGS sequence"/>
</dbReference>
<accession>A0A2W5NQT6</accession>
<name>A0A2W5NQT6_9SPHN</name>
<reference evidence="1 2" key="1">
    <citation type="submission" date="2017-08" db="EMBL/GenBank/DDBJ databases">
        <title>Infants hospitalized years apart are colonized by the same room-sourced microbial strains.</title>
        <authorList>
            <person name="Brooks B."/>
            <person name="Olm M.R."/>
            <person name="Firek B.A."/>
            <person name="Baker R."/>
            <person name="Thomas B.C."/>
            <person name="Morowitz M.J."/>
            <person name="Banfield J.F."/>
        </authorList>
    </citation>
    <scope>NUCLEOTIDE SEQUENCE [LARGE SCALE GENOMIC DNA]</scope>
    <source>
        <strain evidence="1">S2_005_002_R2_33</strain>
    </source>
</reference>